<feature type="transmembrane region" description="Helical" evidence="1">
    <location>
        <begin position="137"/>
        <end position="155"/>
    </location>
</feature>
<feature type="transmembrane region" description="Helical" evidence="1">
    <location>
        <begin position="194"/>
        <end position="215"/>
    </location>
</feature>
<evidence type="ECO:0000256" key="1">
    <source>
        <dbReference type="SAM" id="Phobius"/>
    </source>
</evidence>
<gene>
    <name evidence="2" type="ORF">FRY98_12710</name>
</gene>
<keyword evidence="3" id="KW-1185">Reference proteome</keyword>
<protein>
    <submittedName>
        <fullName evidence="2">DUF4386 domain-containing protein</fullName>
    </submittedName>
</protein>
<feature type="transmembrane region" description="Helical" evidence="1">
    <location>
        <begin position="7"/>
        <end position="27"/>
    </location>
</feature>
<keyword evidence="1" id="KW-0472">Membrane</keyword>
<dbReference type="InterPro" id="IPR025495">
    <property type="entry name" value="DUF4386"/>
</dbReference>
<feature type="transmembrane region" description="Helical" evidence="1">
    <location>
        <begin position="47"/>
        <end position="71"/>
    </location>
</feature>
<reference evidence="2 3" key="1">
    <citation type="submission" date="2019-08" db="EMBL/GenBank/DDBJ databases">
        <title>Genome sequencing of Paenibacillus faecis DSM 23593(T).</title>
        <authorList>
            <person name="Kook J.-K."/>
            <person name="Park S.-N."/>
            <person name="Lim Y.K."/>
        </authorList>
    </citation>
    <scope>NUCLEOTIDE SEQUENCE [LARGE SCALE GENOMIC DNA]</scope>
    <source>
        <strain evidence="2 3">DSM 23593</strain>
    </source>
</reference>
<keyword evidence="1" id="KW-0812">Transmembrane</keyword>
<dbReference type="OrthoDB" id="1176146at2"/>
<dbReference type="AlphaFoldDB" id="A0A5D0CU49"/>
<proteinExistence type="predicted"/>
<evidence type="ECO:0000313" key="3">
    <source>
        <dbReference type="Proteomes" id="UP000325218"/>
    </source>
</evidence>
<sequence length="223" mass="24641">MQTNRKTAVYLGLLLIFSFVFGIFSSVPALERSDYLVKLPEIEMQVLVATFFQAAMAVVYVTITVLVYPIIKKYNQSLAVGYFGFRLIGSGFLFAGIGSLLLLLEVSQSSTVAGQADLSYFEVIAELLRQGRDTLNHIGMILPWSIGGLILYYGLYKTRFIPGWLSIGGMIGSSLTLLATLLLMLNIIKLASPIYFILNAPIAICEMFLAVLLIFRGFNQVKV</sequence>
<organism evidence="2 3">
    <name type="scientific">Paenibacillus faecis</name>
    <dbReference type="NCBI Taxonomy" id="862114"/>
    <lineage>
        <taxon>Bacteria</taxon>
        <taxon>Bacillati</taxon>
        <taxon>Bacillota</taxon>
        <taxon>Bacilli</taxon>
        <taxon>Bacillales</taxon>
        <taxon>Paenibacillaceae</taxon>
        <taxon>Paenibacillus</taxon>
    </lineage>
</organism>
<dbReference type="EMBL" id="VSDO01000002">
    <property type="protein sequence ID" value="TYA13506.1"/>
    <property type="molecule type" value="Genomic_DNA"/>
</dbReference>
<comment type="caution">
    <text evidence="2">The sequence shown here is derived from an EMBL/GenBank/DDBJ whole genome shotgun (WGS) entry which is preliminary data.</text>
</comment>
<evidence type="ECO:0000313" key="2">
    <source>
        <dbReference type="EMBL" id="TYA13506.1"/>
    </source>
</evidence>
<feature type="transmembrane region" description="Helical" evidence="1">
    <location>
        <begin position="83"/>
        <end position="104"/>
    </location>
</feature>
<keyword evidence="1" id="KW-1133">Transmembrane helix</keyword>
<dbReference type="Pfam" id="PF14329">
    <property type="entry name" value="DUF4386"/>
    <property type="match status" value="1"/>
</dbReference>
<accession>A0A5D0CU49</accession>
<feature type="transmembrane region" description="Helical" evidence="1">
    <location>
        <begin position="167"/>
        <end position="188"/>
    </location>
</feature>
<dbReference type="RefSeq" id="WP_148452249.1">
    <property type="nucleotide sequence ID" value="NZ_VSDO01000002.1"/>
</dbReference>
<dbReference type="Proteomes" id="UP000325218">
    <property type="component" value="Unassembled WGS sequence"/>
</dbReference>
<name>A0A5D0CU49_9BACL</name>